<keyword evidence="8" id="KW-0012">Acyltransferase</keyword>
<proteinExistence type="inferred from homology"/>
<dbReference type="Proteomes" id="UP000018419">
    <property type="component" value="Unassembled WGS sequence"/>
</dbReference>
<comment type="caution">
    <text evidence="8">The sequence shown here is derived from an EMBL/GenBank/DDBJ whole genome shotgun (WGS) entry which is preliminary data.</text>
</comment>
<dbReference type="PRINTS" id="PR00143">
    <property type="entry name" value="CITRTSNTHASE"/>
</dbReference>
<evidence type="ECO:0000313" key="8">
    <source>
        <dbReference type="EMBL" id="EET81657.1"/>
    </source>
</evidence>
<dbReference type="EMBL" id="ACVR01000065">
    <property type="protein sequence ID" value="EET81657.1"/>
    <property type="molecule type" value="Genomic_DNA"/>
</dbReference>
<sequence>MAEGKVLTGAGLRGQVAGKTALSTVGKSGAGLTYRGYDVQDLAENCQFEEVAYLIFFGELPTAEQLASYKAKLKSLRQLPQALKEVLERIPADSHPMDVMRTGVSMLGNLETEESFDQQQDIADRILATLPAIICYWYRYSHDGVRIEESTDDDSIGAQFLHLLHGKKPNELHEQVMNVSLILYAEHEFNASTFTARVCASTLSDMHSCITGAIGSLRGPLHGGANEAAMDMIENWQSPEEAEREMLGMLERKEKIMGFGHAIYKDNDPRNGIIKVWSERLAKDVGDTVLYPVSVRCEEVMWREKKLFCNADFFHASAYHFMGIPTKLFTPIFVMSRVTGWAAHVMEQRADNRIIRPSADYIGHELRKVIPIAERSKQSA</sequence>
<keyword evidence="9" id="KW-1185">Reference proteome</keyword>
<dbReference type="CDD" id="cd06108">
    <property type="entry name" value="Ec2MCS_like"/>
    <property type="match status" value="1"/>
</dbReference>
<dbReference type="InterPro" id="IPR016143">
    <property type="entry name" value="Citrate_synth-like_sm_a-sub"/>
</dbReference>
<dbReference type="PROSITE" id="PS00480">
    <property type="entry name" value="CITRATE_SYNTHASE"/>
    <property type="match status" value="1"/>
</dbReference>
<comment type="pathway">
    <text evidence="1">Carbohydrate metabolism; tricarboxylic acid cycle; isocitrate from oxaloacetate: step 1/2.</text>
</comment>
<dbReference type="PIRSF" id="PIRSF001369">
    <property type="entry name" value="Citrate_synth"/>
    <property type="match status" value="1"/>
</dbReference>
<dbReference type="NCBIfam" id="NF009006">
    <property type="entry name" value="PRK12351.1"/>
    <property type="match status" value="1"/>
</dbReference>
<gene>
    <name evidence="8" type="ORF">ACIRA0001_1820</name>
</gene>
<evidence type="ECO:0000256" key="4">
    <source>
        <dbReference type="ARBA" id="ARBA00022679"/>
    </source>
</evidence>
<evidence type="ECO:0000256" key="5">
    <source>
        <dbReference type="ARBA" id="ARBA00049288"/>
    </source>
</evidence>
<dbReference type="Pfam" id="PF00285">
    <property type="entry name" value="Citrate_synt"/>
    <property type="match status" value="1"/>
</dbReference>
<reference evidence="8 9" key="1">
    <citation type="submission" date="2009-07" db="EMBL/GenBank/DDBJ databases">
        <authorList>
            <person name="Madupu R."/>
            <person name="Durkin A.S."/>
            <person name="Torralba M."/>
            <person name="Methe B."/>
            <person name="Sutton G.G."/>
            <person name="Strausberg R.L."/>
            <person name="Nelson K.E."/>
        </authorList>
    </citation>
    <scope>NUCLEOTIDE SEQUENCE [LARGE SCALE GENOMIC DNA]</scope>
    <source>
        <strain evidence="8 9">SK82</strain>
    </source>
</reference>
<evidence type="ECO:0000256" key="1">
    <source>
        <dbReference type="ARBA" id="ARBA00004751"/>
    </source>
</evidence>
<dbReference type="Gene3D" id="1.10.580.10">
    <property type="entry name" value="Citrate Synthase, domain 1"/>
    <property type="match status" value="1"/>
</dbReference>
<dbReference type="SUPFAM" id="SSF48256">
    <property type="entry name" value="Citrate synthase"/>
    <property type="match status" value="1"/>
</dbReference>
<dbReference type="InterPro" id="IPR011278">
    <property type="entry name" value="2-MeCitrate/Citrate_synth_II"/>
</dbReference>
<accession>A0ABM9YL40</accession>
<dbReference type="InterPro" id="IPR036969">
    <property type="entry name" value="Citrate_synthase_sf"/>
</dbReference>
<dbReference type="InterPro" id="IPR019810">
    <property type="entry name" value="Citrate_synthase_AS"/>
</dbReference>
<dbReference type="InterPro" id="IPR024176">
    <property type="entry name" value="Citrate_synthase_bac-typ"/>
</dbReference>
<dbReference type="NCBIfam" id="TIGR01800">
    <property type="entry name" value="cit_synth_II"/>
    <property type="match status" value="1"/>
</dbReference>
<comment type="similarity">
    <text evidence="2 6 7">Belongs to the citrate synthase family.</text>
</comment>
<organism evidence="8 9">
    <name type="scientific">Acinetobacter radioresistens SK82</name>
    <dbReference type="NCBI Taxonomy" id="596318"/>
    <lineage>
        <taxon>Bacteria</taxon>
        <taxon>Pseudomonadati</taxon>
        <taxon>Pseudomonadota</taxon>
        <taxon>Gammaproteobacteria</taxon>
        <taxon>Moraxellales</taxon>
        <taxon>Moraxellaceae</taxon>
        <taxon>Acinetobacter</taxon>
    </lineage>
</organism>
<evidence type="ECO:0000256" key="7">
    <source>
        <dbReference type="RuleBase" id="RU003406"/>
    </source>
</evidence>
<keyword evidence="3" id="KW-0816">Tricarboxylic acid cycle</keyword>
<dbReference type="Gene3D" id="1.10.230.10">
    <property type="entry name" value="Cytochrome P450-Terp, domain 2"/>
    <property type="match status" value="1"/>
</dbReference>
<dbReference type="GO" id="GO:0050440">
    <property type="term" value="F:2-methylcitrate synthase activity"/>
    <property type="evidence" value="ECO:0007669"/>
    <property type="project" value="UniProtKB-EC"/>
</dbReference>
<evidence type="ECO:0000256" key="3">
    <source>
        <dbReference type="ARBA" id="ARBA00022532"/>
    </source>
</evidence>
<keyword evidence="4 6" id="KW-0808">Transferase</keyword>
<dbReference type="InterPro" id="IPR002020">
    <property type="entry name" value="Citrate_synthase"/>
</dbReference>
<evidence type="ECO:0000313" key="9">
    <source>
        <dbReference type="Proteomes" id="UP000018419"/>
    </source>
</evidence>
<evidence type="ECO:0000256" key="2">
    <source>
        <dbReference type="ARBA" id="ARBA00010566"/>
    </source>
</evidence>
<dbReference type="RefSeq" id="WP_005014626.1">
    <property type="nucleotide sequence ID" value="NZ_ACVR01000065.1"/>
</dbReference>
<comment type="catalytic activity">
    <reaction evidence="5">
        <text>oxaloacetate + acetyl-CoA + H2O = citrate + CoA + H(+)</text>
        <dbReference type="Rhea" id="RHEA:16845"/>
        <dbReference type="ChEBI" id="CHEBI:15377"/>
        <dbReference type="ChEBI" id="CHEBI:15378"/>
        <dbReference type="ChEBI" id="CHEBI:16452"/>
        <dbReference type="ChEBI" id="CHEBI:16947"/>
        <dbReference type="ChEBI" id="CHEBI:57287"/>
        <dbReference type="ChEBI" id="CHEBI:57288"/>
        <dbReference type="EC" id="2.3.3.16"/>
    </reaction>
</comment>
<dbReference type="InterPro" id="IPR016142">
    <property type="entry name" value="Citrate_synth-like_lrg_a-sub"/>
</dbReference>
<protein>
    <recommendedName>
        <fullName evidence="6">Citrate synthase</fullName>
    </recommendedName>
</protein>
<name>A0ABM9YL40_ACIRA</name>
<dbReference type="PANTHER" id="PTHR11739:SF25">
    <property type="entry name" value="CITRATE SYNTHASE-RELATED PROTEIN DDB_G0287281"/>
    <property type="match status" value="1"/>
</dbReference>
<dbReference type="PANTHER" id="PTHR11739">
    <property type="entry name" value="CITRATE SYNTHASE"/>
    <property type="match status" value="1"/>
</dbReference>
<evidence type="ECO:0000256" key="6">
    <source>
        <dbReference type="PIRNR" id="PIRNR001369"/>
    </source>
</evidence>